<gene>
    <name evidence="2" type="ORF">Lnau_0668</name>
</gene>
<dbReference type="EMBL" id="LNYO01000012">
    <property type="protein sequence ID" value="KTD37460.1"/>
    <property type="molecule type" value="Genomic_DNA"/>
</dbReference>
<dbReference type="PATRIC" id="fig|45070.6.peg.712"/>
<feature type="region of interest" description="Disordered" evidence="1">
    <location>
        <begin position="1"/>
        <end position="23"/>
    </location>
</feature>
<sequence length="101" mass="11334">LDEKKKELVAEQGEKGELTKEVKQLEQQLEETKASGEKEIEKLTAKYEAALSEQQESLKKQTEDSAATLAAAVEKHGSELNQLHKELDEKKKELVAEQGEK</sequence>
<dbReference type="Proteomes" id="UP000054725">
    <property type="component" value="Unassembled WGS sequence"/>
</dbReference>
<proteinExistence type="predicted"/>
<organism evidence="2 3">
    <name type="scientific">Legionella nautarum</name>
    <dbReference type="NCBI Taxonomy" id="45070"/>
    <lineage>
        <taxon>Bacteria</taxon>
        <taxon>Pseudomonadati</taxon>
        <taxon>Pseudomonadota</taxon>
        <taxon>Gammaproteobacteria</taxon>
        <taxon>Legionellales</taxon>
        <taxon>Legionellaceae</taxon>
        <taxon>Legionella</taxon>
    </lineage>
</organism>
<evidence type="ECO:0000313" key="3">
    <source>
        <dbReference type="Proteomes" id="UP000054725"/>
    </source>
</evidence>
<evidence type="ECO:0000256" key="1">
    <source>
        <dbReference type="SAM" id="MobiDB-lite"/>
    </source>
</evidence>
<reference evidence="2 3" key="1">
    <citation type="submission" date="2015-11" db="EMBL/GenBank/DDBJ databases">
        <title>Genomic analysis of 38 Legionella species identifies large and diverse effector repertoires.</title>
        <authorList>
            <person name="Burstein D."/>
            <person name="Amaro F."/>
            <person name="Zusman T."/>
            <person name="Lifshitz Z."/>
            <person name="Cohen O."/>
            <person name="Gilbert J.A."/>
            <person name="Pupko T."/>
            <person name="Shuman H.A."/>
            <person name="Segal G."/>
        </authorList>
    </citation>
    <scope>NUCLEOTIDE SEQUENCE [LARGE SCALE GENOMIC DNA]</scope>
    <source>
        <strain evidence="2 3">ATCC 49506</strain>
    </source>
</reference>
<protein>
    <submittedName>
        <fullName evidence="2">Uncharacterized protein</fullName>
    </submittedName>
</protein>
<keyword evidence="3" id="KW-1185">Reference proteome</keyword>
<feature type="non-terminal residue" evidence="2">
    <location>
        <position position="1"/>
    </location>
</feature>
<dbReference type="AlphaFoldDB" id="A0A0W0WYY5"/>
<evidence type="ECO:0000313" key="2">
    <source>
        <dbReference type="EMBL" id="KTD37460.1"/>
    </source>
</evidence>
<comment type="caution">
    <text evidence="2">The sequence shown here is derived from an EMBL/GenBank/DDBJ whole genome shotgun (WGS) entry which is preliminary data.</text>
</comment>
<dbReference type="RefSeq" id="WP_202972569.1">
    <property type="nucleotide sequence ID" value="NZ_LNYO01000012.1"/>
</dbReference>
<name>A0A0W0WYY5_9GAMM</name>
<accession>A0A0W0WYY5</accession>
<feature type="non-terminal residue" evidence="2">
    <location>
        <position position="101"/>
    </location>
</feature>